<dbReference type="Pfam" id="PF13683">
    <property type="entry name" value="rve_3"/>
    <property type="match status" value="1"/>
</dbReference>
<protein>
    <recommendedName>
        <fullName evidence="1">Integrase catalytic domain-containing protein</fullName>
    </recommendedName>
</protein>
<dbReference type="InterPro" id="IPR009057">
    <property type="entry name" value="Homeodomain-like_sf"/>
</dbReference>
<dbReference type="RefSeq" id="WP_047189719.1">
    <property type="nucleotide sequence ID" value="NZ_LCYG01000033.1"/>
</dbReference>
<dbReference type="GO" id="GO:0003676">
    <property type="term" value="F:nucleic acid binding"/>
    <property type="evidence" value="ECO:0007669"/>
    <property type="project" value="InterPro"/>
</dbReference>
<dbReference type="Gene3D" id="1.10.10.10">
    <property type="entry name" value="Winged helix-like DNA-binding domain superfamily/Winged helix DNA-binding domain"/>
    <property type="match status" value="1"/>
</dbReference>
<dbReference type="InterPro" id="IPR047656">
    <property type="entry name" value="IS481-like_transpos"/>
</dbReference>
<dbReference type="SUPFAM" id="SSF53098">
    <property type="entry name" value="Ribonuclease H-like"/>
    <property type="match status" value="1"/>
</dbReference>
<dbReference type="PROSITE" id="PS50994">
    <property type="entry name" value="INTEGRASE"/>
    <property type="match status" value="1"/>
</dbReference>
<proteinExistence type="predicted"/>
<dbReference type="GO" id="GO:0015074">
    <property type="term" value="P:DNA integration"/>
    <property type="evidence" value="ECO:0007669"/>
    <property type="project" value="InterPro"/>
</dbReference>
<dbReference type="InterPro" id="IPR036397">
    <property type="entry name" value="RNaseH_sf"/>
</dbReference>
<dbReference type="InterPro" id="IPR036388">
    <property type="entry name" value="WH-like_DNA-bd_sf"/>
</dbReference>
<evidence type="ECO:0000313" key="2">
    <source>
        <dbReference type="EMBL" id="KLK92518.1"/>
    </source>
</evidence>
<dbReference type="OrthoDB" id="8005085at2"/>
<organism evidence="2 3">
    <name type="scientific">Microvirga vignae</name>
    <dbReference type="NCBI Taxonomy" id="1225564"/>
    <lineage>
        <taxon>Bacteria</taxon>
        <taxon>Pseudomonadati</taxon>
        <taxon>Pseudomonadota</taxon>
        <taxon>Alphaproteobacteria</taxon>
        <taxon>Hyphomicrobiales</taxon>
        <taxon>Methylobacteriaceae</taxon>
        <taxon>Microvirga</taxon>
    </lineage>
</organism>
<evidence type="ECO:0000313" key="3">
    <source>
        <dbReference type="Proteomes" id="UP000035489"/>
    </source>
</evidence>
<accession>A0A0H1RBD6</accession>
<feature type="domain" description="Integrase catalytic" evidence="1">
    <location>
        <begin position="130"/>
        <end position="310"/>
    </location>
</feature>
<reference evidence="2 3" key="1">
    <citation type="submission" date="2015-05" db="EMBL/GenBank/DDBJ databases">
        <title>Draft genome sequence of Microvirga vignae strain BR3299, a novel nitrogen fixing bacteria isolated from Brazil semi-aired region.</title>
        <authorList>
            <person name="Zilli J.E."/>
            <person name="Passos S.R."/>
            <person name="Leite J."/>
            <person name="Baldani J.I."/>
            <person name="Xavier G.R."/>
            <person name="Rumjaneck N.G."/>
            <person name="Simoes-Araujo J.L."/>
        </authorList>
    </citation>
    <scope>NUCLEOTIDE SEQUENCE [LARGE SCALE GENOMIC DNA]</scope>
    <source>
        <strain evidence="2 3">BR3299</strain>
    </source>
</reference>
<dbReference type="InterPro" id="IPR024967">
    <property type="entry name" value="DNA-bd_IS481-type"/>
</dbReference>
<dbReference type="Proteomes" id="UP000035489">
    <property type="component" value="Unassembled WGS sequence"/>
</dbReference>
<dbReference type="NCBIfam" id="NF033577">
    <property type="entry name" value="transpos_IS481"/>
    <property type="match status" value="1"/>
</dbReference>
<dbReference type="SUPFAM" id="SSF46689">
    <property type="entry name" value="Homeodomain-like"/>
    <property type="match status" value="1"/>
</dbReference>
<dbReference type="PANTHER" id="PTHR35004">
    <property type="entry name" value="TRANSPOSASE RV3428C-RELATED"/>
    <property type="match status" value="1"/>
</dbReference>
<dbReference type="InterPro" id="IPR012337">
    <property type="entry name" value="RNaseH-like_sf"/>
</dbReference>
<keyword evidence="3" id="KW-1185">Reference proteome</keyword>
<name>A0A0H1RBD6_9HYPH</name>
<dbReference type="InterPro" id="IPR001584">
    <property type="entry name" value="Integrase_cat-core"/>
</dbReference>
<dbReference type="PATRIC" id="fig|1225564.3.peg.3747"/>
<dbReference type="Pfam" id="PF13011">
    <property type="entry name" value="LZ_Tnp_IS481"/>
    <property type="match status" value="1"/>
</dbReference>
<gene>
    <name evidence="2" type="ORF">AA309_14395</name>
</gene>
<evidence type="ECO:0000259" key="1">
    <source>
        <dbReference type="PROSITE" id="PS50994"/>
    </source>
</evidence>
<dbReference type="Gene3D" id="3.30.420.10">
    <property type="entry name" value="Ribonuclease H-like superfamily/Ribonuclease H"/>
    <property type="match status" value="1"/>
</dbReference>
<dbReference type="AlphaFoldDB" id="A0A0H1RBD6"/>
<dbReference type="EMBL" id="LCYG01000033">
    <property type="protein sequence ID" value="KLK92518.1"/>
    <property type="molecule type" value="Genomic_DNA"/>
</dbReference>
<sequence>MNNPHQNARTTRLGRAEMIRRILEDDQPVREVARGFGISERTARKWLARYRAEGASGLDNRSSCPKAIANRTAEYWIGVIEMLRREYRLTAEEIAGKLNLARSTVAAWLTRRGLGRLAALEPKEPPRRYQRERPGELIHLDIKKLARFERVGHRITGDRRNPSAGAGYDCFHVAIDDATRLAYVEVLPDETRRSTTAFLVRALRWFRERGIRVERVMTDNGSGYVARLFRKALRMLGIRHIRTRPYTPKTNGKAERFIQTLLREWAYAISFSSSQARAADLSRWLTWYNQQRPHGSLHRRTPAQALAGTT</sequence>
<comment type="caution">
    <text evidence="2">The sequence shown here is derived from an EMBL/GenBank/DDBJ whole genome shotgun (WGS) entry which is preliminary data.</text>
</comment>
<dbReference type="PANTHER" id="PTHR35004:SF7">
    <property type="entry name" value="INTEGRASE PROTEIN"/>
    <property type="match status" value="1"/>
</dbReference>